<dbReference type="InterPro" id="IPR027329">
    <property type="entry name" value="TPX2_C"/>
</dbReference>
<keyword evidence="6" id="KW-0206">Cytoskeleton</keyword>
<dbReference type="PANTHER" id="PTHR14326:SF44">
    <property type="entry name" value="TARGETING PROTEIN FOR XKLP2"/>
    <property type="match status" value="1"/>
</dbReference>
<comment type="caution">
    <text evidence="12">The sequence shown here is derived from an EMBL/GenBank/DDBJ whole genome shotgun (WGS) entry which is preliminary data.</text>
</comment>
<evidence type="ECO:0000256" key="6">
    <source>
        <dbReference type="ARBA" id="ARBA00023212"/>
    </source>
</evidence>
<evidence type="ECO:0000313" key="13">
    <source>
        <dbReference type="Proteomes" id="UP001291926"/>
    </source>
</evidence>
<keyword evidence="4" id="KW-0963">Cytoplasm</keyword>
<feature type="compositionally biased region" description="Basic and acidic residues" evidence="9">
    <location>
        <begin position="1460"/>
        <end position="1475"/>
    </location>
</feature>
<evidence type="ECO:0000256" key="5">
    <source>
        <dbReference type="ARBA" id="ARBA00022701"/>
    </source>
</evidence>
<feature type="compositionally biased region" description="Polar residues" evidence="9">
    <location>
        <begin position="81"/>
        <end position="105"/>
    </location>
</feature>
<organism evidence="12 13">
    <name type="scientific">Penstemon davidsonii</name>
    <dbReference type="NCBI Taxonomy" id="160366"/>
    <lineage>
        <taxon>Eukaryota</taxon>
        <taxon>Viridiplantae</taxon>
        <taxon>Streptophyta</taxon>
        <taxon>Embryophyta</taxon>
        <taxon>Tracheophyta</taxon>
        <taxon>Spermatophyta</taxon>
        <taxon>Magnoliopsida</taxon>
        <taxon>eudicotyledons</taxon>
        <taxon>Gunneridae</taxon>
        <taxon>Pentapetalae</taxon>
        <taxon>asterids</taxon>
        <taxon>lamiids</taxon>
        <taxon>Lamiales</taxon>
        <taxon>Plantaginaceae</taxon>
        <taxon>Cheloneae</taxon>
        <taxon>Penstemon</taxon>
    </lineage>
</organism>
<evidence type="ECO:0000313" key="12">
    <source>
        <dbReference type="EMBL" id="KAK4484465.1"/>
    </source>
</evidence>
<keyword evidence="8" id="KW-0175">Coiled coil</keyword>
<feature type="compositionally biased region" description="Polar residues" evidence="9">
    <location>
        <begin position="928"/>
        <end position="946"/>
    </location>
</feature>
<evidence type="ECO:0008006" key="14">
    <source>
        <dbReference type="Google" id="ProtNLM"/>
    </source>
</evidence>
<dbReference type="EMBL" id="JAYDYQ010002533">
    <property type="protein sequence ID" value="KAK4484465.1"/>
    <property type="molecule type" value="Genomic_DNA"/>
</dbReference>
<comment type="subcellular location">
    <subcellularLocation>
        <location evidence="2">Cytoplasm</location>
        <location evidence="2">Cytoskeleton</location>
        <location evidence="2">Spindle</location>
    </subcellularLocation>
    <subcellularLocation>
        <location evidence="1">Nucleus</location>
    </subcellularLocation>
</comment>
<evidence type="ECO:0000256" key="7">
    <source>
        <dbReference type="ARBA" id="ARBA00023242"/>
    </source>
</evidence>
<feature type="domain" description="TPX2 C-terminal" evidence="10">
    <location>
        <begin position="664"/>
        <end position="733"/>
    </location>
</feature>
<evidence type="ECO:0000259" key="10">
    <source>
        <dbReference type="Pfam" id="PF06886"/>
    </source>
</evidence>
<evidence type="ECO:0000256" key="9">
    <source>
        <dbReference type="SAM" id="MobiDB-lite"/>
    </source>
</evidence>
<feature type="region of interest" description="Disordered" evidence="9">
    <location>
        <begin position="870"/>
        <end position="911"/>
    </location>
</feature>
<feature type="compositionally biased region" description="Basic and acidic residues" evidence="9">
    <location>
        <begin position="134"/>
        <end position="146"/>
    </location>
</feature>
<feature type="region of interest" description="Disordered" evidence="9">
    <location>
        <begin position="817"/>
        <end position="849"/>
    </location>
</feature>
<feature type="domain" description="TPX2 central" evidence="11">
    <location>
        <begin position="1169"/>
        <end position="1246"/>
    </location>
</feature>
<reference evidence="12 13" key="1">
    <citation type="journal article" date="2023" name="bioRxiv">
        <title>Genome report: Whole genome sequence and annotation of Penstemon davidsonii.</title>
        <authorList>
            <person name="Ostevik K.L."/>
            <person name="Alabady M."/>
            <person name="Zhang M."/>
            <person name="Rausher M.D."/>
        </authorList>
    </citation>
    <scope>NUCLEOTIDE SEQUENCE [LARGE SCALE GENOMIC DNA]</scope>
    <source>
        <strain evidence="12">DNT005</strain>
        <tissue evidence="12">Whole leaf</tissue>
    </source>
</reference>
<feature type="domain" description="TPX2 C-terminal" evidence="10">
    <location>
        <begin position="1401"/>
        <end position="1476"/>
    </location>
</feature>
<evidence type="ECO:0000256" key="3">
    <source>
        <dbReference type="ARBA" id="ARBA00005885"/>
    </source>
</evidence>
<dbReference type="Pfam" id="PF12214">
    <property type="entry name" value="TPX2_importin"/>
    <property type="match status" value="4"/>
</dbReference>
<comment type="similarity">
    <text evidence="3">Belongs to the TPX2 family.</text>
</comment>
<feature type="coiled-coil region" evidence="8">
    <location>
        <begin position="1412"/>
        <end position="1439"/>
    </location>
</feature>
<feature type="domain" description="TPX2 central" evidence="11">
    <location>
        <begin position="330"/>
        <end position="430"/>
    </location>
</feature>
<sequence length="1504" mass="172038">MEEPLGNNFFMIDEAYEFSAPRFYDFINVETDEDTRKAELWFDGACPYAPSPFMPKIKATRSIQLQTLLNFGEDDEIHKAQGSSEAATVPNSAEEPTNQTKPQSEIISAETEEVKTNMRPQVELIPAETKENNLEVKKTSDVEEGKASSSLPVEAAKQGPEVCTPAPSKPTEKKKATAQKIASMLRNPSAMNSKNKLQKSQVNNSTKPASVRRDTNAKNIIGTPNFAHDNQAIKRQKLEGGKTRQILTVNKPSNLPHKTKNGIMSSSSSYVCSSNAKACKEDRKMYVREPAAPFVSMAEMMKKFQSSTRDSSLSLSNAAGAMQRKPKLLTLTRPKTPEFETSQRARPVKIKSSAELEEEMMAKIPKFKARPLNKKILEAPALPSLPRSTPQPPEFKEFHLETMSRANHNAETSTIASMESTQTQNYQWRPDHLTAPRSPVLHTSLRARPPRIKSSEELEKETLENIPQFKARPLNRKIFESKGEMGISSNMKKQVTVPQEFHFAIDKRIPPPSTAVLDLFDKLSINSEPHREKPLQRNTTPDPFHLHTEERGAEKEKRLFEELMQKQLEEEKARIPKAHPYPYTTDYPVFPPKPEPKPCTKPEPFQLESLLRHEEEMQREMEEKRRTEMEEAQMRIFKAQPVLKEDPIPVPEIERKPLTEVQEFNLHVDHRAADRAEFDKKIKEKEMMYKRYRDEAESAKMMEEEKALKQLRRTLVPHARPVPKFDHPFLPQKINQFGMEEPLGNNFFMIDEAYEFSAPRFYDFINVETDEDTRKAELWFDGACPYAPSPFMPKIKATRSIQLQTLLNFGEDDEIHKAQGSSEAATVPNSAEEPTNQTKPQSEIISAETEEVKTNMRPQVELIPAETEENNLEVKKTSDVEEGKASSSLPVEAAKQGPEVCTPAPSKLTEKKKATAQKIASMLRNPSAMNSKNKLQKSQVNNSTKPASVRRDTNAKNIIGTPNFAHDNQAIKRQKLEGGKTRQILTVNKPSNLPHKTKNGIMSSSSNYVCSSNAKSCKEDRKMYVREPAPFVSMAEMMKKFQSSTRDSSLSLSNAAGAMQRKPKLLTLTRPKTPEFETSQRARPVKIKSSAELEEEMMAKIPKFKARPLNKKILEAPALPSLPRSTPQPPEFKEFHLETMSRANHNAETSTIASMESTQTQNYQWRPDHLTAPRSPVLHTSLRARPPRIKSSEELEKETLENIPQFKARPLNRKIFESKGEMGISSNMKKQVTVPQEFHFAIDRRIPPPSTAVLDLFDKLSINSEPHREKPFQRNTTPDPFHLHTEERGAEKEKRLFEELMQKQLEEEKARIPKAHPYPYTTDYPVFPPKPEPKPCTKPEPFQLESLLRHEEEMQREMEEKRRTEMEEAQMRIFKAQPVLKEDPIPVPEIERKPLTEVQEFNLHVDHRAADRAEFDKKIKEKEMMYKRYRDEAESAKMMEEEKALKQLRRTLVPHARPVPKFDHPFLPQKSDKGVTKAKSPKLHINRRKEKRRIVFPAAASHMR</sequence>
<keyword evidence="7" id="KW-0539">Nucleus</keyword>
<name>A0ABR0D615_9LAMI</name>
<feature type="compositionally biased region" description="Basic residues" evidence="9">
    <location>
        <begin position="1479"/>
        <end position="1494"/>
    </location>
</feature>
<feature type="domain" description="TPX2 central" evidence="11">
    <location>
        <begin position="1067"/>
        <end position="1167"/>
    </location>
</feature>
<dbReference type="Pfam" id="PF06886">
    <property type="entry name" value="TPX2"/>
    <property type="match status" value="2"/>
</dbReference>
<feature type="compositionally biased region" description="Polar residues" evidence="9">
    <location>
        <begin position="190"/>
        <end position="208"/>
    </location>
</feature>
<dbReference type="Proteomes" id="UP001291926">
    <property type="component" value="Unassembled WGS sequence"/>
</dbReference>
<dbReference type="InterPro" id="IPR009675">
    <property type="entry name" value="TPX2_fam"/>
</dbReference>
<dbReference type="InterPro" id="IPR027330">
    <property type="entry name" value="TPX2_central_dom"/>
</dbReference>
<evidence type="ECO:0000256" key="4">
    <source>
        <dbReference type="ARBA" id="ARBA00022490"/>
    </source>
</evidence>
<gene>
    <name evidence="12" type="ORF">RD792_007048</name>
</gene>
<feature type="region of interest" description="Disordered" evidence="9">
    <location>
        <begin position="928"/>
        <end position="949"/>
    </location>
</feature>
<feature type="domain" description="TPX2 central" evidence="11">
    <location>
        <begin position="432"/>
        <end position="509"/>
    </location>
</feature>
<protein>
    <recommendedName>
        <fullName evidence="14">Protein TPX2</fullName>
    </recommendedName>
</protein>
<accession>A0ABR0D615</accession>
<feature type="region of interest" description="Disordered" evidence="9">
    <location>
        <begin position="190"/>
        <end position="211"/>
    </location>
</feature>
<feature type="coiled-coil region" evidence="8">
    <location>
        <begin position="675"/>
        <end position="702"/>
    </location>
</feature>
<feature type="region of interest" description="Disordered" evidence="9">
    <location>
        <begin position="134"/>
        <end position="174"/>
    </location>
</feature>
<dbReference type="PANTHER" id="PTHR14326">
    <property type="entry name" value="TARGETING PROTEIN FOR XKLP2"/>
    <property type="match status" value="1"/>
</dbReference>
<feature type="compositionally biased region" description="Polar residues" evidence="9">
    <location>
        <begin position="819"/>
        <end position="844"/>
    </location>
</feature>
<feature type="region of interest" description="Disordered" evidence="9">
    <location>
        <begin position="79"/>
        <end position="105"/>
    </location>
</feature>
<keyword evidence="5" id="KW-0493">Microtubule</keyword>
<evidence type="ECO:0000256" key="8">
    <source>
        <dbReference type="SAM" id="Coils"/>
    </source>
</evidence>
<proteinExistence type="inferred from homology"/>
<evidence type="ECO:0000259" key="11">
    <source>
        <dbReference type="Pfam" id="PF12214"/>
    </source>
</evidence>
<keyword evidence="13" id="KW-1185">Reference proteome</keyword>
<feature type="compositionally biased region" description="Basic and acidic residues" evidence="9">
    <location>
        <begin position="872"/>
        <end position="884"/>
    </location>
</feature>
<feature type="region of interest" description="Disordered" evidence="9">
    <location>
        <begin position="1456"/>
        <end position="1504"/>
    </location>
</feature>
<evidence type="ECO:0000256" key="1">
    <source>
        <dbReference type="ARBA" id="ARBA00004123"/>
    </source>
</evidence>
<evidence type="ECO:0000256" key="2">
    <source>
        <dbReference type="ARBA" id="ARBA00004186"/>
    </source>
</evidence>